<sequence length="170" mass="17001">MALEPGTLVKSASSADVYVVDGLNRKVGVPDFAVTRELGLGQAYSTVTQGTLDGYARSAANLSLLVRCGGTSYLATQGSIVALANPGSTGLPVTDLVPTTCRTLDATGATVTGSVLVKSAADPSVYVLQGGQARPVSSWARLVALAGTSSPTITTMGAAALARIPVGAAY</sequence>
<keyword evidence="2" id="KW-1185">Reference proteome</keyword>
<organism evidence="1 2">
    <name type="scientific">Clavibacter michiganensis subsp. michiganensis</name>
    <dbReference type="NCBI Taxonomy" id="33013"/>
    <lineage>
        <taxon>Bacteria</taxon>
        <taxon>Bacillati</taxon>
        <taxon>Actinomycetota</taxon>
        <taxon>Actinomycetes</taxon>
        <taxon>Micrococcales</taxon>
        <taxon>Microbacteriaceae</taxon>
        <taxon>Clavibacter</taxon>
    </lineage>
</organism>
<dbReference type="Proteomes" id="UP000195062">
    <property type="component" value="Unassembled WGS sequence"/>
</dbReference>
<accession>A0A251XDJ6</accession>
<proteinExistence type="predicted"/>
<comment type="caution">
    <text evidence="1">The sequence shown here is derived from an EMBL/GenBank/DDBJ whole genome shotgun (WGS) entry which is preliminary data.</text>
</comment>
<protein>
    <submittedName>
        <fullName evidence="1">Uncharacterized protein</fullName>
    </submittedName>
</protein>
<name>A0A251XDJ6_CLAMM</name>
<evidence type="ECO:0000313" key="1">
    <source>
        <dbReference type="EMBL" id="OUD99963.1"/>
    </source>
</evidence>
<reference evidence="1 2" key="1">
    <citation type="submission" date="2016-08" db="EMBL/GenBank/DDBJ databases">
        <title>Genome sequence of Clavibacter michiganensis subsp. michiganensis strain CASJ007.</title>
        <authorList>
            <person name="Thapa S.P."/>
            <person name="Coaker G."/>
        </authorList>
    </citation>
    <scope>NUCLEOTIDE SEQUENCE [LARGE SCALE GENOMIC DNA]</scope>
    <source>
        <strain evidence="1">CASJ007</strain>
    </source>
</reference>
<dbReference type="AlphaFoldDB" id="A0A251XDJ6"/>
<dbReference type="EMBL" id="MDHH01000009">
    <property type="protein sequence ID" value="OUD99963.1"/>
    <property type="molecule type" value="Genomic_DNA"/>
</dbReference>
<evidence type="ECO:0000313" key="2">
    <source>
        <dbReference type="Proteomes" id="UP000195062"/>
    </source>
</evidence>
<gene>
    <name evidence="1" type="ORF">CMMCAS07_19490</name>
</gene>